<dbReference type="Gene3D" id="1.10.1200.10">
    <property type="entry name" value="ACP-like"/>
    <property type="match status" value="1"/>
</dbReference>
<keyword evidence="2 3" id="KW-0597">Phosphoprotein</keyword>
<dbReference type="GO" id="GO:0009245">
    <property type="term" value="P:lipid A biosynthetic process"/>
    <property type="evidence" value="ECO:0007669"/>
    <property type="project" value="TreeGrafter"/>
</dbReference>
<protein>
    <recommendedName>
        <fullName evidence="3">Acyl carrier protein</fullName>
        <shortName evidence="3">ACP</shortName>
    </recommendedName>
</protein>
<dbReference type="Pfam" id="PF00550">
    <property type="entry name" value="PP-binding"/>
    <property type="match status" value="1"/>
</dbReference>
<dbReference type="PANTHER" id="PTHR20863:SF76">
    <property type="entry name" value="CARRIER DOMAIN-CONTAINING PROTEIN"/>
    <property type="match status" value="1"/>
</dbReference>
<dbReference type="InterPro" id="IPR009081">
    <property type="entry name" value="PP-bd_ACP"/>
</dbReference>
<dbReference type="Proteomes" id="UP000001660">
    <property type="component" value="Chromosome"/>
</dbReference>
<comment type="pathway">
    <text evidence="3">Lipid metabolism; fatty acid biosynthesis.</text>
</comment>
<keyword evidence="3" id="KW-0275">Fatty acid biosynthesis</keyword>
<keyword evidence="7" id="KW-1185">Reference proteome</keyword>
<proteinExistence type="inferred from homology"/>
<comment type="function">
    <text evidence="3">Carrier of the growing fatty acid chain in fatty acid biosynthesis.</text>
</comment>
<dbReference type="GO" id="GO:0016020">
    <property type="term" value="C:membrane"/>
    <property type="evidence" value="ECO:0007669"/>
    <property type="project" value="GOC"/>
</dbReference>
<comment type="PTM">
    <text evidence="3">4'-phosphopantetheine is transferred from CoA to a specific serine of apo-ACP by AcpS. This modification is essential for activity because fatty acids are bound in thioester linkage to the sulfhydryl of the prosthetic group.</text>
</comment>
<evidence type="ECO:0000256" key="3">
    <source>
        <dbReference type="HAMAP-Rule" id="MF_01217"/>
    </source>
</evidence>
<evidence type="ECO:0000313" key="6">
    <source>
        <dbReference type="EMBL" id="CBK42351.1"/>
    </source>
</evidence>
<evidence type="ECO:0000259" key="5">
    <source>
        <dbReference type="PROSITE" id="PS50075"/>
    </source>
</evidence>
<dbReference type="AlphaFoldDB" id="D8PGG4"/>
<feature type="compositionally biased region" description="Basic residues" evidence="4">
    <location>
        <begin position="98"/>
        <end position="113"/>
    </location>
</feature>
<keyword evidence="3" id="KW-0443">Lipid metabolism</keyword>
<feature type="region of interest" description="Disordered" evidence="4">
    <location>
        <begin position="84"/>
        <end position="113"/>
    </location>
</feature>
<dbReference type="EMBL" id="FP929003">
    <property type="protein sequence ID" value="CBK42351.1"/>
    <property type="molecule type" value="Genomic_DNA"/>
</dbReference>
<comment type="similarity">
    <text evidence="3">Belongs to the acyl carrier protein (ACP) family.</text>
</comment>
<evidence type="ECO:0000256" key="4">
    <source>
        <dbReference type="SAM" id="MobiDB-lite"/>
    </source>
</evidence>
<dbReference type="InterPro" id="IPR036736">
    <property type="entry name" value="ACP-like_sf"/>
</dbReference>
<evidence type="ECO:0000313" key="7">
    <source>
        <dbReference type="Proteomes" id="UP000001660"/>
    </source>
</evidence>
<gene>
    <name evidence="3" type="primary">acpP</name>
    <name evidence="6" type="ORF">NIDE2645</name>
</gene>
<accession>D8PGG4</accession>
<dbReference type="KEGG" id="nde:NIDE2645"/>
<reference evidence="6 7" key="1">
    <citation type="journal article" date="2010" name="Proc. Natl. Acad. Sci. U.S.A.">
        <title>A Nitrospira metagenome illuminates the physiology and evolution of globally important nitrite-oxidizing bacteria.</title>
        <authorList>
            <person name="Lucker S."/>
            <person name="Wagner M."/>
            <person name="Maixner F."/>
            <person name="Pelletier E."/>
            <person name="Koch H."/>
            <person name="Vacherie B."/>
            <person name="Rattei T."/>
            <person name="Sinninghe Damste J."/>
            <person name="Spieck E."/>
            <person name="Le Paslier D."/>
            <person name="Daims H."/>
        </authorList>
    </citation>
    <scope>NUCLEOTIDE SEQUENCE [LARGE SCALE GENOMIC DNA]</scope>
</reference>
<keyword evidence="3" id="KW-0963">Cytoplasm</keyword>
<dbReference type="SUPFAM" id="SSF47336">
    <property type="entry name" value="ACP-like"/>
    <property type="match status" value="1"/>
</dbReference>
<name>D8PGG4_9BACT</name>
<dbReference type="PROSITE" id="PS50075">
    <property type="entry name" value="CARRIER"/>
    <property type="match status" value="1"/>
</dbReference>
<dbReference type="UniPathway" id="UPA00094"/>
<dbReference type="GO" id="GO:0000036">
    <property type="term" value="F:acyl carrier activity"/>
    <property type="evidence" value="ECO:0007669"/>
    <property type="project" value="UniProtKB-UniRule"/>
</dbReference>
<dbReference type="HOGENOM" id="CLU_108696_5_6_0"/>
<dbReference type="eggNOG" id="COG0236">
    <property type="taxonomic scope" value="Bacteria"/>
</dbReference>
<feature type="modified residue" description="O-(pantetheine 4'-phosphoryl)serine" evidence="3">
    <location>
        <position position="40"/>
    </location>
</feature>
<dbReference type="GO" id="GO:0000035">
    <property type="term" value="F:acyl binding"/>
    <property type="evidence" value="ECO:0007669"/>
    <property type="project" value="TreeGrafter"/>
</dbReference>
<dbReference type="HAMAP" id="MF_01217">
    <property type="entry name" value="Acyl_carrier"/>
    <property type="match status" value="1"/>
</dbReference>
<organism evidence="6 7">
    <name type="scientific">Nitrospira defluvii</name>
    <dbReference type="NCBI Taxonomy" id="330214"/>
    <lineage>
        <taxon>Bacteria</taxon>
        <taxon>Pseudomonadati</taxon>
        <taxon>Nitrospirota</taxon>
        <taxon>Nitrospiria</taxon>
        <taxon>Nitrospirales</taxon>
        <taxon>Nitrospiraceae</taxon>
        <taxon>Nitrospira</taxon>
    </lineage>
</organism>
<keyword evidence="1 3" id="KW-0596">Phosphopantetheine</keyword>
<comment type="subcellular location">
    <subcellularLocation>
        <location evidence="3">Cytoplasm</location>
    </subcellularLocation>
</comment>
<evidence type="ECO:0000256" key="2">
    <source>
        <dbReference type="ARBA" id="ARBA00022553"/>
    </source>
</evidence>
<dbReference type="STRING" id="330214.NIDE2645"/>
<keyword evidence="3" id="KW-0444">Lipid biosynthesis</keyword>
<evidence type="ECO:0000256" key="1">
    <source>
        <dbReference type="ARBA" id="ARBA00022450"/>
    </source>
</evidence>
<dbReference type="PANTHER" id="PTHR20863">
    <property type="entry name" value="ACYL CARRIER PROTEIN"/>
    <property type="match status" value="1"/>
</dbReference>
<feature type="domain" description="Carrier" evidence="5">
    <location>
        <begin position="2"/>
        <end position="80"/>
    </location>
</feature>
<sequence length="113" mass="12140">MAKTSDVSDKIIQALADYLKRDAASIQTTHHLRDDLGLDSMAVIEMLYRIEEVFNLQIPDQDLVGLTTVGQVIAYVQGRVAPPKASAKAAEHTPAKAAAKKPAAKPSTKSKKA</sequence>
<dbReference type="InterPro" id="IPR003231">
    <property type="entry name" value="ACP"/>
</dbReference>
<dbReference type="GO" id="GO:0005829">
    <property type="term" value="C:cytosol"/>
    <property type="evidence" value="ECO:0007669"/>
    <property type="project" value="TreeGrafter"/>
</dbReference>
<keyword evidence="3" id="KW-0276">Fatty acid metabolism</keyword>